<proteinExistence type="predicted"/>
<dbReference type="Gene3D" id="1.20.1260.10">
    <property type="match status" value="1"/>
</dbReference>
<reference evidence="3" key="1">
    <citation type="submission" date="2017-06" db="EMBL/GenBank/DDBJ databases">
        <authorList>
            <person name="Varghese N."/>
            <person name="Submissions S."/>
        </authorList>
    </citation>
    <scope>NUCLEOTIDE SEQUENCE [LARGE SCALE GENOMIC DNA]</scope>
    <source>
        <strain evidence="3">DSM 46839</strain>
    </source>
</reference>
<sequence>MTPARGPLRVVLLAVIAVGLLLIGGGAAVALGIGRGEPAPAADSVAAGFSRDMARHHLQGVEMANAALERSTDPEVRRLAFDIAETQQNQVGRMQGWLALWGLPPTAGETMAWMGAHGGHTADGGLMPGMATEEELARLRSLSGVGFDREFLRLMIRHHQGGYDMARYAAEHAAVPAVAGLAGTVAETQAAEVTTMERMLAARGGTPLPAP</sequence>
<organism evidence="2 3">
    <name type="scientific">Geodermatophilus pulveris</name>
    <dbReference type="NCBI Taxonomy" id="1564159"/>
    <lineage>
        <taxon>Bacteria</taxon>
        <taxon>Bacillati</taxon>
        <taxon>Actinomycetota</taxon>
        <taxon>Actinomycetes</taxon>
        <taxon>Geodermatophilales</taxon>
        <taxon>Geodermatophilaceae</taxon>
        <taxon>Geodermatophilus</taxon>
    </lineage>
</organism>
<accession>A0A239B7R3</accession>
<feature type="domain" description="DUF305" evidence="1">
    <location>
        <begin position="48"/>
        <end position="200"/>
    </location>
</feature>
<evidence type="ECO:0000313" key="2">
    <source>
        <dbReference type="EMBL" id="SNS03995.1"/>
    </source>
</evidence>
<name>A0A239B7R3_9ACTN</name>
<dbReference type="InterPro" id="IPR012347">
    <property type="entry name" value="Ferritin-like"/>
</dbReference>
<evidence type="ECO:0000259" key="1">
    <source>
        <dbReference type="Pfam" id="PF03713"/>
    </source>
</evidence>
<dbReference type="AlphaFoldDB" id="A0A239B7R3"/>
<evidence type="ECO:0000313" key="3">
    <source>
        <dbReference type="Proteomes" id="UP000198373"/>
    </source>
</evidence>
<dbReference type="InterPro" id="IPR005183">
    <property type="entry name" value="DUF305_CopM-like"/>
</dbReference>
<gene>
    <name evidence="2" type="ORF">SAMN06893096_101509</name>
</gene>
<dbReference type="PANTHER" id="PTHR36933:SF1">
    <property type="entry name" value="SLL0788 PROTEIN"/>
    <property type="match status" value="1"/>
</dbReference>
<keyword evidence="3" id="KW-1185">Reference proteome</keyword>
<dbReference type="Pfam" id="PF03713">
    <property type="entry name" value="DUF305"/>
    <property type="match status" value="1"/>
</dbReference>
<dbReference type="EMBL" id="FZOO01000001">
    <property type="protein sequence ID" value="SNS03995.1"/>
    <property type="molecule type" value="Genomic_DNA"/>
</dbReference>
<dbReference type="RefSeq" id="WP_089303997.1">
    <property type="nucleotide sequence ID" value="NZ_FZOO01000001.1"/>
</dbReference>
<dbReference type="PANTHER" id="PTHR36933">
    <property type="entry name" value="SLL0788 PROTEIN"/>
    <property type="match status" value="1"/>
</dbReference>
<dbReference type="Proteomes" id="UP000198373">
    <property type="component" value="Unassembled WGS sequence"/>
</dbReference>
<dbReference type="OrthoDB" id="26872at2"/>
<protein>
    <submittedName>
        <fullName evidence="2">Uncharacterized conserved protein, DUF305 family</fullName>
    </submittedName>
</protein>